<protein>
    <submittedName>
        <fullName evidence="7">Membrane protein involved in the export of O-antigen and teichoic acid</fullName>
    </submittedName>
</protein>
<gene>
    <name evidence="7" type="ordered locus">Marpi_1237</name>
</gene>
<feature type="transmembrane region" description="Helical" evidence="6">
    <location>
        <begin position="318"/>
        <end position="343"/>
    </location>
</feature>
<evidence type="ECO:0000313" key="7">
    <source>
        <dbReference type="EMBL" id="AEX85641.1"/>
    </source>
</evidence>
<feature type="transmembrane region" description="Helical" evidence="6">
    <location>
        <begin position="112"/>
        <end position="133"/>
    </location>
</feature>
<dbReference type="STRING" id="443254.Marpi_1237"/>
<evidence type="ECO:0000256" key="5">
    <source>
        <dbReference type="ARBA" id="ARBA00023136"/>
    </source>
</evidence>
<feature type="transmembrane region" description="Helical" evidence="6">
    <location>
        <begin position="85"/>
        <end position="106"/>
    </location>
</feature>
<dbReference type="AlphaFoldDB" id="H2J2V0"/>
<feature type="transmembrane region" description="Helical" evidence="6">
    <location>
        <begin position="380"/>
        <end position="401"/>
    </location>
</feature>
<dbReference type="InterPro" id="IPR050833">
    <property type="entry name" value="Poly_Biosynth_Transport"/>
</dbReference>
<accession>H2J2V0</accession>
<feature type="transmembrane region" description="Helical" evidence="6">
    <location>
        <begin position="41"/>
        <end position="64"/>
    </location>
</feature>
<dbReference type="RefSeq" id="WP_014296712.1">
    <property type="nucleotide sequence ID" value="NC_016751.1"/>
</dbReference>
<dbReference type="OrthoDB" id="9815702at2"/>
<dbReference type="Proteomes" id="UP000007161">
    <property type="component" value="Chromosome"/>
</dbReference>
<name>H2J2V0_MARPK</name>
<dbReference type="InterPro" id="IPR002797">
    <property type="entry name" value="Polysacc_synth"/>
</dbReference>
<feature type="transmembrane region" description="Helical" evidence="6">
    <location>
        <begin position="437"/>
        <end position="460"/>
    </location>
</feature>
<feature type="transmembrane region" description="Helical" evidence="6">
    <location>
        <begin position="252"/>
        <end position="270"/>
    </location>
</feature>
<dbReference type="PANTHER" id="PTHR30250:SF11">
    <property type="entry name" value="O-ANTIGEN TRANSPORTER-RELATED"/>
    <property type="match status" value="1"/>
</dbReference>
<keyword evidence="4 6" id="KW-1133">Transmembrane helix</keyword>
<evidence type="ECO:0000256" key="4">
    <source>
        <dbReference type="ARBA" id="ARBA00022989"/>
    </source>
</evidence>
<keyword evidence="3 6" id="KW-0812">Transmembrane</keyword>
<evidence type="ECO:0000256" key="1">
    <source>
        <dbReference type="ARBA" id="ARBA00004651"/>
    </source>
</evidence>
<dbReference type="eggNOG" id="COG2244">
    <property type="taxonomic scope" value="Bacteria"/>
</dbReference>
<feature type="transmembrane region" description="Helical" evidence="6">
    <location>
        <begin position="413"/>
        <end position="431"/>
    </location>
</feature>
<reference evidence="7 8" key="1">
    <citation type="journal article" date="2012" name="J. Bacteriol.">
        <title>Complete Genome Sequence of the Thermophilic, Piezophilic, Heterotrophic Bacterium Marinitoga piezophila KA3.</title>
        <authorList>
            <person name="Lucas S."/>
            <person name="Han J."/>
            <person name="Lapidus A."/>
            <person name="Cheng J.F."/>
            <person name="Goodwin L.A."/>
            <person name="Pitluck S."/>
            <person name="Peters L."/>
            <person name="Mikhailova N."/>
            <person name="Teshima H."/>
            <person name="Detter J.C."/>
            <person name="Han C."/>
            <person name="Tapia R."/>
            <person name="Land M."/>
            <person name="Hauser L."/>
            <person name="Kyrpides N.C."/>
            <person name="Ivanova N."/>
            <person name="Pagani I."/>
            <person name="Vannier P."/>
            <person name="Oger P."/>
            <person name="Bartlett D.H."/>
            <person name="Noll K.M."/>
            <person name="Woyke T."/>
            <person name="Jebbar M."/>
        </authorList>
    </citation>
    <scope>NUCLEOTIDE SEQUENCE [LARGE SCALE GENOMIC DNA]</scope>
    <source>
        <strain evidence="8">DSM 14283 / JCM 11233 / KA3</strain>
    </source>
</reference>
<sequence>MGKSIKKNYFYNLSYQIFSIIAPLITAPYIARIFGPEKVGIYAFINTVVNYFILFGSFSINLFASRELAYYKNDIKKRSQIFWNLVLLNFINISASLSLFYLYLFIKKPEYISYYFIQSLLFFSYMFDITWLFSSQEEFGKIALRNFVVRIISIILLFTLIKEQSDLWKYFLINSLTPVIANISLWGFIKKYIIFVKPHIKKAYSYFPRVIKVFLPTIAISIYSMLDKLMLGIFSTKTQVGYYDYSQKLVRIPLAIITSITPIIMVRMAAEFKNNDINSVKIYFYKSFKFATFLSFYLFSMMYSVVPEFIPWFFGNNFFATIKLIQIISPIIIAIALGTTAGHQFLLSIGEENKLTLALFIGAGINFTLNLFLIPKYQAIGVSLASVIAECSITIILYLFVSKYLNVLNLIKNNWYYLVFSIFTIIVVRFIGNKMGVSIITNIIQVFVGSLIYIVFVILVDKEIRNYFIQFYNTRFKNKL</sequence>
<feature type="transmembrane region" description="Helical" evidence="6">
    <location>
        <begin position="210"/>
        <end position="226"/>
    </location>
</feature>
<evidence type="ECO:0000313" key="8">
    <source>
        <dbReference type="Proteomes" id="UP000007161"/>
    </source>
</evidence>
<dbReference type="EMBL" id="CP003257">
    <property type="protein sequence ID" value="AEX85641.1"/>
    <property type="molecule type" value="Genomic_DNA"/>
</dbReference>
<feature type="transmembrane region" description="Helical" evidence="6">
    <location>
        <begin position="167"/>
        <end position="189"/>
    </location>
</feature>
<evidence type="ECO:0000256" key="2">
    <source>
        <dbReference type="ARBA" id="ARBA00022475"/>
    </source>
</evidence>
<reference evidence="8" key="2">
    <citation type="submission" date="2012-01" db="EMBL/GenBank/DDBJ databases">
        <title>Complete sequence of chromosome of Marinitoga piezophila KA3.</title>
        <authorList>
            <person name="Lucas S."/>
            <person name="Han J."/>
            <person name="Lapidus A."/>
            <person name="Cheng J.-F."/>
            <person name="Goodwin L."/>
            <person name="Pitluck S."/>
            <person name="Peters L."/>
            <person name="Mikhailova N."/>
            <person name="Teshima H."/>
            <person name="Detter J.C."/>
            <person name="Han C."/>
            <person name="Tapia R."/>
            <person name="Land M."/>
            <person name="Hauser L."/>
            <person name="Kyrpides N."/>
            <person name="Ivanova N."/>
            <person name="Pagani I."/>
            <person name="Jebbar M."/>
            <person name="Vannier P."/>
            <person name="Oger P."/>
            <person name="Cario A."/>
            <person name="Bartlett D."/>
            <person name="Noll K.M."/>
            <person name="Woyke T."/>
        </authorList>
    </citation>
    <scope>NUCLEOTIDE SEQUENCE [LARGE SCALE GENOMIC DNA]</scope>
    <source>
        <strain evidence="8">DSM 14283 / JCM 11233 / KA3</strain>
    </source>
</reference>
<keyword evidence="2" id="KW-1003">Cell membrane</keyword>
<evidence type="ECO:0000256" key="6">
    <source>
        <dbReference type="SAM" id="Phobius"/>
    </source>
</evidence>
<dbReference type="GO" id="GO:0005886">
    <property type="term" value="C:plasma membrane"/>
    <property type="evidence" value="ECO:0007669"/>
    <property type="project" value="UniProtKB-SubCell"/>
</dbReference>
<feature type="transmembrane region" description="Helical" evidence="6">
    <location>
        <begin position="142"/>
        <end position="161"/>
    </location>
</feature>
<dbReference type="Pfam" id="PF01943">
    <property type="entry name" value="Polysacc_synt"/>
    <property type="match status" value="1"/>
</dbReference>
<keyword evidence="5 6" id="KW-0472">Membrane</keyword>
<feature type="transmembrane region" description="Helical" evidence="6">
    <location>
        <begin position="355"/>
        <end position="374"/>
    </location>
</feature>
<organism evidence="7 8">
    <name type="scientific">Marinitoga piezophila (strain DSM 14283 / JCM 11233 / KA3)</name>
    <dbReference type="NCBI Taxonomy" id="443254"/>
    <lineage>
        <taxon>Bacteria</taxon>
        <taxon>Thermotogati</taxon>
        <taxon>Thermotogota</taxon>
        <taxon>Thermotogae</taxon>
        <taxon>Petrotogales</taxon>
        <taxon>Petrotogaceae</taxon>
        <taxon>Marinitoga</taxon>
    </lineage>
</organism>
<dbReference type="HOGENOM" id="CLU_022017_0_0_0"/>
<dbReference type="KEGG" id="mpz:Marpi_1237"/>
<feature type="transmembrane region" description="Helical" evidence="6">
    <location>
        <begin position="282"/>
        <end position="306"/>
    </location>
</feature>
<keyword evidence="8" id="KW-1185">Reference proteome</keyword>
<dbReference type="PANTHER" id="PTHR30250">
    <property type="entry name" value="PST FAMILY PREDICTED COLANIC ACID TRANSPORTER"/>
    <property type="match status" value="1"/>
</dbReference>
<comment type="subcellular location">
    <subcellularLocation>
        <location evidence="1">Cell membrane</location>
        <topology evidence="1">Multi-pass membrane protein</topology>
    </subcellularLocation>
</comment>
<proteinExistence type="predicted"/>
<evidence type="ECO:0000256" key="3">
    <source>
        <dbReference type="ARBA" id="ARBA00022692"/>
    </source>
</evidence>
<feature type="transmembrane region" description="Helical" evidence="6">
    <location>
        <begin position="12"/>
        <end position="35"/>
    </location>
</feature>